<keyword evidence="2" id="KW-0812">Transmembrane</keyword>
<evidence type="ECO:0000313" key="3">
    <source>
        <dbReference type="EMBL" id="CCA74539.1"/>
    </source>
</evidence>
<dbReference type="HOGENOM" id="CLU_107722_0_0_1"/>
<feature type="compositionally biased region" description="Polar residues" evidence="1">
    <location>
        <begin position="11"/>
        <end position="21"/>
    </location>
</feature>
<evidence type="ECO:0000256" key="2">
    <source>
        <dbReference type="SAM" id="Phobius"/>
    </source>
</evidence>
<keyword evidence="2" id="KW-0472">Membrane</keyword>
<keyword evidence="4" id="KW-1185">Reference proteome</keyword>
<evidence type="ECO:0000256" key="1">
    <source>
        <dbReference type="SAM" id="MobiDB-lite"/>
    </source>
</evidence>
<dbReference type="PANTHER" id="PTHR39605:SF1">
    <property type="entry name" value="MAJOR FACILITATOR SUPERFAMILY (MFS) PROFILE DOMAIN-CONTAINING PROTEIN"/>
    <property type="match status" value="1"/>
</dbReference>
<reference evidence="3 4" key="1">
    <citation type="journal article" date="2011" name="PLoS Pathog.">
        <title>Endophytic Life Strategies Decoded by Genome and Transcriptome Analyses of the Mutualistic Root Symbiont Piriformospora indica.</title>
        <authorList>
            <person name="Zuccaro A."/>
            <person name="Lahrmann U."/>
            <person name="Guldener U."/>
            <person name="Langen G."/>
            <person name="Pfiffi S."/>
            <person name="Biedenkopf D."/>
            <person name="Wong P."/>
            <person name="Samans B."/>
            <person name="Grimm C."/>
            <person name="Basiewicz M."/>
            <person name="Murat C."/>
            <person name="Martin F."/>
            <person name="Kogel K.H."/>
        </authorList>
    </citation>
    <scope>NUCLEOTIDE SEQUENCE [LARGE SCALE GENOMIC DNA]</scope>
    <source>
        <strain evidence="3 4">DSM 11827</strain>
    </source>
</reference>
<accession>G4TTA1</accession>
<feature type="compositionally biased region" description="Acidic residues" evidence="1">
    <location>
        <begin position="1"/>
        <end position="10"/>
    </location>
</feature>
<feature type="region of interest" description="Disordered" evidence="1">
    <location>
        <begin position="1"/>
        <end position="21"/>
    </location>
</feature>
<feature type="transmembrane region" description="Helical" evidence="2">
    <location>
        <begin position="80"/>
        <end position="100"/>
    </location>
</feature>
<keyword evidence="2" id="KW-1133">Transmembrane helix</keyword>
<protein>
    <submittedName>
        <fullName evidence="3">Uncharacterized protein</fullName>
    </submittedName>
</protein>
<sequence length="204" mass="22034">MSSFEMEDLTNQDNSTELADISQTGKRTAQSLYAPDDSIQVWSFTVASVMAILSIPLLFFPRFLLFLCDSDAHLTPLEQFLSNQLGVMLLVLATASIIAAPDTQSTTLETTAQGSHPLLPPLTIGAGFSALLAWNSKGIGSLGTFVSLGNGLAAAWGFWTLLFSGSSYISRKTGADKRTSTYLFGNKKAASAQKKEWKSRQKLQ</sequence>
<evidence type="ECO:0000313" key="4">
    <source>
        <dbReference type="Proteomes" id="UP000007148"/>
    </source>
</evidence>
<proteinExistence type="predicted"/>
<organism evidence="3 4">
    <name type="scientific">Serendipita indica (strain DSM 11827)</name>
    <name type="common">Root endophyte fungus</name>
    <name type="synonym">Piriformospora indica</name>
    <dbReference type="NCBI Taxonomy" id="1109443"/>
    <lineage>
        <taxon>Eukaryota</taxon>
        <taxon>Fungi</taxon>
        <taxon>Dikarya</taxon>
        <taxon>Basidiomycota</taxon>
        <taxon>Agaricomycotina</taxon>
        <taxon>Agaricomycetes</taxon>
        <taxon>Sebacinales</taxon>
        <taxon>Serendipitaceae</taxon>
        <taxon>Serendipita</taxon>
    </lineage>
</organism>
<dbReference type="OMA" id="TPLESFM"/>
<dbReference type="STRING" id="1109443.G4TTA1"/>
<name>G4TTA1_SERID</name>
<comment type="caution">
    <text evidence="3">The sequence shown here is derived from an EMBL/GenBank/DDBJ whole genome shotgun (WGS) entry which is preliminary data.</text>
</comment>
<dbReference type="EMBL" id="CAFZ01000325">
    <property type="protein sequence ID" value="CCA74539.1"/>
    <property type="molecule type" value="Genomic_DNA"/>
</dbReference>
<dbReference type="Proteomes" id="UP000007148">
    <property type="component" value="Unassembled WGS sequence"/>
</dbReference>
<dbReference type="AlphaFoldDB" id="G4TTA1"/>
<dbReference type="InParanoid" id="G4TTA1"/>
<gene>
    <name evidence="3" type="ORF">PIIN_08491</name>
</gene>
<dbReference type="PANTHER" id="PTHR39605">
    <property type="entry name" value="MAJOR FACILITATOR SUPERFAMILY (MFS) PROFILE DOMAIN-CONTAINING PROTEIN"/>
    <property type="match status" value="1"/>
</dbReference>
<feature type="transmembrane region" description="Helical" evidence="2">
    <location>
        <begin position="139"/>
        <end position="162"/>
    </location>
</feature>
<dbReference type="eggNOG" id="ENOG502SGYI">
    <property type="taxonomic scope" value="Eukaryota"/>
</dbReference>
<dbReference type="OrthoDB" id="2550114at2759"/>
<feature type="transmembrane region" description="Helical" evidence="2">
    <location>
        <begin position="41"/>
        <end position="68"/>
    </location>
</feature>